<evidence type="ECO:0000259" key="4">
    <source>
        <dbReference type="PROSITE" id="PS51084"/>
    </source>
</evidence>
<evidence type="ECO:0000313" key="5">
    <source>
        <dbReference type="EMBL" id="GHG06046.1"/>
    </source>
</evidence>
<evidence type="ECO:0000313" key="6">
    <source>
        <dbReference type="Proteomes" id="UP000632849"/>
    </source>
</evidence>
<dbReference type="GO" id="GO:0032259">
    <property type="term" value="P:methylation"/>
    <property type="evidence" value="ECO:0007669"/>
    <property type="project" value="UniProtKB-KW"/>
</dbReference>
<dbReference type="InterPro" id="IPR036265">
    <property type="entry name" value="HIT-like_sf"/>
</dbReference>
<accession>A0A919BR61</accession>
<evidence type="ECO:0000256" key="1">
    <source>
        <dbReference type="ARBA" id="ARBA00022603"/>
    </source>
</evidence>
<dbReference type="SUPFAM" id="SSF54197">
    <property type="entry name" value="HIT-like"/>
    <property type="match status" value="1"/>
</dbReference>
<dbReference type="CDD" id="cd02440">
    <property type="entry name" value="AdoMet_MTases"/>
    <property type="match status" value="1"/>
</dbReference>
<dbReference type="InterPro" id="IPR011146">
    <property type="entry name" value="HIT-like"/>
</dbReference>
<dbReference type="InterPro" id="IPR041698">
    <property type="entry name" value="Methyltransf_25"/>
</dbReference>
<reference evidence="5" key="2">
    <citation type="submission" date="2020-09" db="EMBL/GenBank/DDBJ databases">
        <authorList>
            <person name="Sun Q."/>
            <person name="Ohkuma M."/>
        </authorList>
    </citation>
    <scope>NUCLEOTIDE SEQUENCE</scope>
    <source>
        <strain evidence="5">JCM 4122</strain>
    </source>
</reference>
<keyword evidence="2" id="KW-0808">Transferase</keyword>
<feature type="domain" description="HIT" evidence="4">
    <location>
        <begin position="1"/>
        <end position="108"/>
    </location>
</feature>
<dbReference type="Pfam" id="PF13649">
    <property type="entry name" value="Methyltransf_25"/>
    <property type="match status" value="1"/>
</dbReference>
<dbReference type="Proteomes" id="UP000632849">
    <property type="component" value="Unassembled WGS sequence"/>
</dbReference>
<dbReference type="AlphaFoldDB" id="A0A919BR61"/>
<dbReference type="SUPFAM" id="SSF53335">
    <property type="entry name" value="S-adenosyl-L-methionine-dependent methyltransferases"/>
    <property type="match status" value="1"/>
</dbReference>
<name>A0A919BR61_STRFL</name>
<keyword evidence="6" id="KW-1185">Reference proteome</keyword>
<dbReference type="InterPro" id="IPR029063">
    <property type="entry name" value="SAM-dependent_MTases_sf"/>
</dbReference>
<dbReference type="Pfam" id="PF01230">
    <property type="entry name" value="HIT"/>
    <property type="match status" value="1"/>
</dbReference>
<dbReference type="Gene3D" id="3.30.428.10">
    <property type="entry name" value="HIT-like"/>
    <property type="match status" value="1"/>
</dbReference>
<evidence type="ECO:0000256" key="2">
    <source>
        <dbReference type="ARBA" id="ARBA00022679"/>
    </source>
</evidence>
<protein>
    <recommendedName>
        <fullName evidence="4">HIT domain-containing protein</fullName>
    </recommendedName>
</protein>
<keyword evidence="1" id="KW-0489">Methyltransferase</keyword>
<dbReference type="Gene3D" id="3.40.50.150">
    <property type="entry name" value="Vaccinia Virus protein VP39"/>
    <property type="match status" value="1"/>
</dbReference>
<gene>
    <name evidence="5" type="ORF">GCM10017667_41380</name>
</gene>
<feature type="short sequence motif" description="Histidine triad motif" evidence="3">
    <location>
        <begin position="92"/>
        <end position="96"/>
    </location>
</feature>
<organism evidence="5 6">
    <name type="scientific">Streptomyces filamentosus</name>
    <name type="common">Streptomyces roseosporus</name>
    <dbReference type="NCBI Taxonomy" id="67294"/>
    <lineage>
        <taxon>Bacteria</taxon>
        <taxon>Bacillati</taxon>
        <taxon>Actinomycetota</taxon>
        <taxon>Actinomycetes</taxon>
        <taxon>Kitasatosporales</taxon>
        <taxon>Streptomycetaceae</taxon>
        <taxon>Streptomyces</taxon>
    </lineage>
</organism>
<sequence>MCRDDHASDDIGRGVLLRRGEVADAYLWRQGCVRGYCVLIHRGPPHVAEPTDLSEADAAAYWRDTLALGRALTAFYKPLKMNYSTLGNAVPHLHSHVFPRHGEGDPAPGGPMPWKFLSEGRQEEERFLADAAALRVLLRQEPAAETDEEPEDMFHAAAPHYALHRPGLPDEAVRLLADAVEGIERPALLDLGTGTGQVPAALLPAVPRIGRMDLVDSSRSMLAEAAGMLAPFLAGRDVHFHPVTAQDFAPPHDGYRADLVTCARAAHWMDLPKVMATADRVTAPTAVVAIMGDGSLWTCEAPWTVELRALVQSYLGAARRAGTSLYEEPVRPHEDVLAESAFGEVSTYRFPVRRTWTPERVLGYLRSSSFAGAAQFAERHADFEGEARLLLERHAAGAGLVEEAVFTVLLARRPGGSL</sequence>
<evidence type="ECO:0000256" key="3">
    <source>
        <dbReference type="PROSITE-ProRule" id="PRU00464"/>
    </source>
</evidence>
<dbReference type="PANTHER" id="PTHR44942:SF4">
    <property type="entry name" value="METHYLTRANSFERASE TYPE 11 DOMAIN-CONTAINING PROTEIN"/>
    <property type="match status" value="1"/>
</dbReference>
<dbReference type="EMBL" id="BNBE01000002">
    <property type="protein sequence ID" value="GHG06046.1"/>
    <property type="molecule type" value="Genomic_DNA"/>
</dbReference>
<dbReference type="PANTHER" id="PTHR44942">
    <property type="entry name" value="METHYLTRANSF_11 DOMAIN-CONTAINING PROTEIN"/>
    <property type="match status" value="1"/>
</dbReference>
<proteinExistence type="predicted"/>
<dbReference type="GO" id="GO:0008168">
    <property type="term" value="F:methyltransferase activity"/>
    <property type="evidence" value="ECO:0007669"/>
    <property type="project" value="UniProtKB-KW"/>
</dbReference>
<dbReference type="InterPro" id="IPR051052">
    <property type="entry name" value="Diverse_substrate_MTase"/>
</dbReference>
<dbReference type="PROSITE" id="PS51084">
    <property type="entry name" value="HIT_2"/>
    <property type="match status" value="1"/>
</dbReference>
<comment type="caution">
    <text evidence="5">The sequence shown here is derived from an EMBL/GenBank/DDBJ whole genome shotgun (WGS) entry which is preliminary data.</text>
</comment>
<reference evidence="5" key="1">
    <citation type="journal article" date="2014" name="Int. J. Syst. Evol. Microbiol.">
        <title>Complete genome sequence of Corynebacterium casei LMG S-19264T (=DSM 44701T), isolated from a smear-ripened cheese.</title>
        <authorList>
            <consortium name="US DOE Joint Genome Institute (JGI-PGF)"/>
            <person name="Walter F."/>
            <person name="Albersmeier A."/>
            <person name="Kalinowski J."/>
            <person name="Ruckert C."/>
        </authorList>
    </citation>
    <scope>NUCLEOTIDE SEQUENCE</scope>
    <source>
        <strain evidence="5">JCM 4122</strain>
    </source>
</reference>